<organism evidence="2 3">
    <name type="scientific">Gimesia maris</name>
    <dbReference type="NCBI Taxonomy" id="122"/>
    <lineage>
        <taxon>Bacteria</taxon>
        <taxon>Pseudomonadati</taxon>
        <taxon>Planctomycetota</taxon>
        <taxon>Planctomycetia</taxon>
        <taxon>Planctomycetales</taxon>
        <taxon>Planctomycetaceae</taxon>
        <taxon>Gimesia</taxon>
    </lineage>
</organism>
<reference evidence="2 3" key="1">
    <citation type="journal article" date="2018" name="Nat. Biotechnol.">
        <title>A standardized bacterial taxonomy based on genome phylogeny substantially revises the tree of life.</title>
        <authorList>
            <person name="Parks D.H."/>
            <person name="Chuvochina M."/>
            <person name="Waite D.W."/>
            <person name="Rinke C."/>
            <person name="Skarshewski A."/>
            <person name="Chaumeil P.A."/>
            <person name="Hugenholtz P."/>
        </authorList>
    </citation>
    <scope>NUCLEOTIDE SEQUENCE [LARGE SCALE GENOMIC DNA]</scope>
    <source>
        <strain evidence="2">UBA9375</strain>
    </source>
</reference>
<keyword evidence="1" id="KW-0812">Transmembrane</keyword>
<comment type="caution">
    <text evidence="2">The sequence shown here is derived from an EMBL/GenBank/DDBJ whole genome shotgun (WGS) entry which is preliminary data.</text>
</comment>
<gene>
    <name evidence="2" type="ORF">DIT97_31445</name>
</gene>
<protein>
    <recommendedName>
        <fullName evidence="4">Bacterial Pleckstrin homology domain-containing protein</fullName>
    </recommendedName>
</protein>
<accession>A0A3D3RGU9</accession>
<evidence type="ECO:0000256" key="1">
    <source>
        <dbReference type="SAM" id="Phobius"/>
    </source>
</evidence>
<evidence type="ECO:0008006" key="4">
    <source>
        <dbReference type="Google" id="ProtNLM"/>
    </source>
</evidence>
<sequence>MTSLSLYYHRQRGPLCLVLYGLSVAFFVIAWFVRTVPPQSFLSLIFVLTGLVMLILATGFHHLTVSDEIDRLRICFGPLPLLQRSVLYEEVLRAEVDRTTLLEGWGIHLSPRGGWVWNLWGRDCVTLQMKRGTLRIGTDDAENLAAFVNSRIDEFGLNAEEH</sequence>
<dbReference type="EMBL" id="DQAY01000194">
    <property type="protein sequence ID" value="HCO27298.1"/>
    <property type="molecule type" value="Genomic_DNA"/>
</dbReference>
<keyword evidence="1" id="KW-0472">Membrane</keyword>
<dbReference type="Proteomes" id="UP000263642">
    <property type="component" value="Unassembled WGS sequence"/>
</dbReference>
<feature type="transmembrane region" description="Helical" evidence="1">
    <location>
        <begin position="12"/>
        <end position="33"/>
    </location>
</feature>
<evidence type="ECO:0000313" key="3">
    <source>
        <dbReference type="Proteomes" id="UP000263642"/>
    </source>
</evidence>
<dbReference type="AlphaFoldDB" id="A0A3D3RGU9"/>
<evidence type="ECO:0000313" key="2">
    <source>
        <dbReference type="EMBL" id="HCO27298.1"/>
    </source>
</evidence>
<name>A0A3D3RGU9_9PLAN</name>
<feature type="transmembrane region" description="Helical" evidence="1">
    <location>
        <begin position="39"/>
        <end position="63"/>
    </location>
</feature>
<keyword evidence="1" id="KW-1133">Transmembrane helix</keyword>
<proteinExistence type="predicted"/>